<accession>A0A9N7NAS8</accession>
<organism evidence="2 3">
    <name type="scientific">Striga hermonthica</name>
    <name type="common">Purple witchweed</name>
    <name type="synonym">Buchnera hermonthica</name>
    <dbReference type="NCBI Taxonomy" id="68872"/>
    <lineage>
        <taxon>Eukaryota</taxon>
        <taxon>Viridiplantae</taxon>
        <taxon>Streptophyta</taxon>
        <taxon>Embryophyta</taxon>
        <taxon>Tracheophyta</taxon>
        <taxon>Spermatophyta</taxon>
        <taxon>Magnoliopsida</taxon>
        <taxon>eudicotyledons</taxon>
        <taxon>Gunneridae</taxon>
        <taxon>Pentapetalae</taxon>
        <taxon>asterids</taxon>
        <taxon>lamiids</taxon>
        <taxon>Lamiales</taxon>
        <taxon>Orobanchaceae</taxon>
        <taxon>Buchnereae</taxon>
        <taxon>Striga</taxon>
    </lineage>
</organism>
<evidence type="ECO:0000256" key="1">
    <source>
        <dbReference type="ARBA" id="ARBA00022737"/>
    </source>
</evidence>
<dbReference type="AlphaFoldDB" id="A0A9N7NAS8"/>
<name>A0A9N7NAS8_STRHE</name>
<keyword evidence="3" id="KW-1185">Reference proteome</keyword>
<dbReference type="EMBL" id="CACSLK010027744">
    <property type="protein sequence ID" value="CAA0827089.1"/>
    <property type="molecule type" value="Genomic_DNA"/>
</dbReference>
<dbReference type="PANTHER" id="PTHR24015">
    <property type="entry name" value="OS07G0578800 PROTEIN-RELATED"/>
    <property type="match status" value="1"/>
</dbReference>
<evidence type="ECO:0000313" key="2">
    <source>
        <dbReference type="EMBL" id="CAA0827089.1"/>
    </source>
</evidence>
<dbReference type="Proteomes" id="UP001153555">
    <property type="component" value="Unassembled WGS sequence"/>
</dbReference>
<dbReference type="Gene3D" id="1.25.40.10">
    <property type="entry name" value="Tetratricopeptide repeat domain"/>
    <property type="match status" value="1"/>
</dbReference>
<dbReference type="InterPro" id="IPR011990">
    <property type="entry name" value="TPR-like_helical_dom_sf"/>
</dbReference>
<sequence length="185" mass="20116">MRHHVARLVKDGLYKEAIALFAYNHSNALPPSKFTFPYILKACADLKAASHGRMLHAHLLKSGLTNKHTTTDLTNMYMKLGLLHSAANLFDEIPNPGLSILNVLISGLSQNGLFQESFRIFREYSLPSLRLDSVTIASLASACVNVVNGVQLHCLAVKLGVESSAFSATSLVTMYLNCGELGWAG</sequence>
<dbReference type="FunFam" id="1.25.40.10:FF:000344">
    <property type="entry name" value="Pentatricopeptide repeat-containing protein"/>
    <property type="match status" value="1"/>
</dbReference>
<comment type="caution">
    <text evidence="2">The sequence shown here is derived from an EMBL/GenBank/DDBJ whole genome shotgun (WGS) entry which is preliminary data.</text>
</comment>
<dbReference type="InterPro" id="IPR046960">
    <property type="entry name" value="PPR_At4g14850-like_plant"/>
</dbReference>
<dbReference type="OrthoDB" id="185373at2759"/>
<reference evidence="2" key="1">
    <citation type="submission" date="2019-12" db="EMBL/GenBank/DDBJ databases">
        <authorList>
            <person name="Scholes J."/>
        </authorList>
    </citation>
    <scope>NUCLEOTIDE SEQUENCE</scope>
</reference>
<evidence type="ECO:0000313" key="3">
    <source>
        <dbReference type="Proteomes" id="UP001153555"/>
    </source>
</evidence>
<feature type="non-terminal residue" evidence="2">
    <location>
        <position position="185"/>
    </location>
</feature>
<dbReference type="InterPro" id="IPR002885">
    <property type="entry name" value="PPR_rpt"/>
</dbReference>
<dbReference type="GO" id="GO:0003723">
    <property type="term" value="F:RNA binding"/>
    <property type="evidence" value="ECO:0007669"/>
    <property type="project" value="InterPro"/>
</dbReference>
<dbReference type="Pfam" id="PF01535">
    <property type="entry name" value="PPR"/>
    <property type="match status" value="1"/>
</dbReference>
<proteinExistence type="predicted"/>
<gene>
    <name evidence="2" type="ORF">SHERM_22784</name>
</gene>
<dbReference type="GO" id="GO:0009451">
    <property type="term" value="P:RNA modification"/>
    <property type="evidence" value="ECO:0007669"/>
    <property type="project" value="InterPro"/>
</dbReference>
<protein>
    <submittedName>
        <fullName evidence="2">Pentatricopeptide repeat-containing protein</fullName>
    </submittedName>
</protein>
<keyword evidence="1" id="KW-0677">Repeat</keyword>